<organism evidence="1 2">
    <name type="scientific">Phaseolus coccineus</name>
    <name type="common">Scarlet runner bean</name>
    <name type="synonym">Phaseolus multiflorus</name>
    <dbReference type="NCBI Taxonomy" id="3886"/>
    <lineage>
        <taxon>Eukaryota</taxon>
        <taxon>Viridiplantae</taxon>
        <taxon>Streptophyta</taxon>
        <taxon>Embryophyta</taxon>
        <taxon>Tracheophyta</taxon>
        <taxon>Spermatophyta</taxon>
        <taxon>Magnoliopsida</taxon>
        <taxon>eudicotyledons</taxon>
        <taxon>Gunneridae</taxon>
        <taxon>Pentapetalae</taxon>
        <taxon>rosids</taxon>
        <taxon>fabids</taxon>
        <taxon>Fabales</taxon>
        <taxon>Fabaceae</taxon>
        <taxon>Papilionoideae</taxon>
        <taxon>50 kb inversion clade</taxon>
        <taxon>NPAAA clade</taxon>
        <taxon>indigoferoid/millettioid clade</taxon>
        <taxon>Phaseoleae</taxon>
        <taxon>Phaseolus</taxon>
    </lineage>
</organism>
<evidence type="ECO:0000313" key="1">
    <source>
        <dbReference type="EMBL" id="KAK7377730.1"/>
    </source>
</evidence>
<proteinExistence type="predicted"/>
<protein>
    <submittedName>
        <fullName evidence="1">Uncharacterized protein</fullName>
    </submittedName>
</protein>
<accession>A0AAN9NQY8</accession>
<dbReference type="AlphaFoldDB" id="A0AAN9NQY8"/>
<keyword evidence="2" id="KW-1185">Reference proteome</keyword>
<sequence length="115" mass="13288">MHILHDLTREFANIAQTGDLVQKQGISKFVFKNRRPRRSKHIEQSIHEDENETGDLVALTSEIAKLRLVLKMKASFPYLDLRKHQELRNPTKPKERLGSVFASGLKDLQRTSQVL</sequence>
<dbReference type="EMBL" id="JAYMYR010000002">
    <property type="protein sequence ID" value="KAK7377730.1"/>
    <property type="molecule type" value="Genomic_DNA"/>
</dbReference>
<evidence type="ECO:0000313" key="2">
    <source>
        <dbReference type="Proteomes" id="UP001374584"/>
    </source>
</evidence>
<gene>
    <name evidence="1" type="ORF">VNO80_03161</name>
</gene>
<dbReference type="Proteomes" id="UP001374584">
    <property type="component" value="Unassembled WGS sequence"/>
</dbReference>
<comment type="caution">
    <text evidence="1">The sequence shown here is derived from an EMBL/GenBank/DDBJ whole genome shotgun (WGS) entry which is preliminary data.</text>
</comment>
<reference evidence="1 2" key="1">
    <citation type="submission" date="2024-01" db="EMBL/GenBank/DDBJ databases">
        <title>The genomes of 5 underutilized Papilionoideae crops provide insights into root nodulation and disease resistanc.</title>
        <authorList>
            <person name="Jiang F."/>
        </authorList>
    </citation>
    <scope>NUCLEOTIDE SEQUENCE [LARGE SCALE GENOMIC DNA]</scope>
    <source>
        <strain evidence="1">JINMINGXINNONG_FW02</strain>
        <tissue evidence="1">Leaves</tissue>
    </source>
</reference>
<name>A0AAN9NQY8_PHACN</name>